<evidence type="ECO:0000256" key="2">
    <source>
        <dbReference type="ARBA" id="ARBA00022617"/>
    </source>
</evidence>
<dbReference type="GO" id="GO:0030313">
    <property type="term" value="C:cell envelope"/>
    <property type="evidence" value="ECO:0007669"/>
    <property type="project" value="UniProtKB-SubCell"/>
</dbReference>
<dbReference type="PROSITE" id="PS51007">
    <property type="entry name" value="CYTC"/>
    <property type="match status" value="2"/>
</dbReference>
<sequence length="552" mass="57421" precursor="true">MRTFIIALLLPVAPVLAQGGPPPPPPLQPLQNPVAPALNPTTPAKVDLGRALFWDEQLSSTRMTACGSCHFSSAGGSDPRSVIGDHTSTNPGADGVYGTPDDVTASPGVVLSAWDGTYVFETTFGLDAQVTRRKAPSTVGAAYSPRQFWDGRAGTALVDPLTGQTVIANGAALEAQVLGPPTSTAEMGHVGRDWSDVAARIALSEPLALSPGVPADLDAWIADRSYPALFGEVFGTAEVTPVRIAMAIAAYERTLVPTQTPLDTFLATGQGLTPLENQGFQLFGQLNCAACHAGNRLTNDTFRYIGLRPQGEDLGRFEVTGVPADRGRFKVPTLRNVADRAPYMHTGQFATLADVVDFYDRGGDFNGPNKDPLIQPLNLTQQQKNALIAFLGRPLTDPRATNETGPFERPLLAREDQRMPTLFGTASAGTGGVAPHMVALEPPAIANPNLTIGIAGGVGGAPALLAADLATSPFGIDVAGATAYLALGPGLVVVPAGNLVGTGAGAGYLSRTFDLRGLNVPGLRLYAQWFVIDAGAPGGLLAATEAALFSLY</sequence>
<evidence type="ECO:0000313" key="11">
    <source>
        <dbReference type="Proteomes" id="UP000319342"/>
    </source>
</evidence>
<dbReference type="PANTHER" id="PTHR30600:SF10">
    <property type="entry name" value="BLL6722 PROTEIN"/>
    <property type="match status" value="1"/>
</dbReference>
<evidence type="ECO:0000313" key="10">
    <source>
        <dbReference type="EMBL" id="QDU85067.1"/>
    </source>
</evidence>
<dbReference type="Pfam" id="PF00034">
    <property type="entry name" value="Cytochrom_C"/>
    <property type="match status" value="1"/>
</dbReference>
<evidence type="ECO:0000256" key="4">
    <source>
        <dbReference type="ARBA" id="ARBA00022729"/>
    </source>
</evidence>
<keyword evidence="5 10" id="KW-0560">Oxidoreductase</keyword>
<keyword evidence="10" id="KW-0575">Peroxidase</keyword>
<dbReference type="Gene3D" id="1.10.760.10">
    <property type="entry name" value="Cytochrome c-like domain"/>
    <property type="match status" value="2"/>
</dbReference>
<dbReference type="PANTHER" id="PTHR30600">
    <property type="entry name" value="CYTOCHROME C PEROXIDASE-RELATED"/>
    <property type="match status" value="1"/>
</dbReference>
<protein>
    <submittedName>
        <fullName evidence="10">Cytochrome c551 peroxidase</fullName>
        <ecNumber evidence="10">1.11.1.5</ecNumber>
    </submittedName>
</protein>
<comment type="subcellular location">
    <subcellularLocation>
        <location evidence="1">Cell envelope</location>
    </subcellularLocation>
</comment>
<dbReference type="InterPro" id="IPR051395">
    <property type="entry name" value="Cytochrome_c_Peroxidase/MauG"/>
</dbReference>
<keyword evidence="11" id="KW-1185">Reference proteome</keyword>
<evidence type="ECO:0000256" key="7">
    <source>
        <dbReference type="PROSITE-ProRule" id="PRU00433"/>
    </source>
</evidence>
<evidence type="ECO:0000256" key="5">
    <source>
        <dbReference type="ARBA" id="ARBA00023002"/>
    </source>
</evidence>
<evidence type="ECO:0000259" key="9">
    <source>
        <dbReference type="PROSITE" id="PS51007"/>
    </source>
</evidence>
<name>A0A518D0S5_9BACT</name>
<dbReference type="SUPFAM" id="SSF46626">
    <property type="entry name" value="Cytochrome c"/>
    <property type="match status" value="2"/>
</dbReference>
<keyword evidence="2 7" id="KW-0349">Heme</keyword>
<keyword evidence="3 7" id="KW-0479">Metal-binding</keyword>
<dbReference type="Proteomes" id="UP000319342">
    <property type="component" value="Chromosome"/>
</dbReference>
<organism evidence="10 11">
    <name type="scientific">Rohdeia mirabilis</name>
    <dbReference type="NCBI Taxonomy" id="2528008"/>
    <lineage>
        <taxon>Bacteria</taxon>
        <taxon>Pseudomonadati</taxon>
        <taxon>Planctomycetota</taxon>
        <taxon>Planctomycetia</taxon>
        <taxon>Planctomycetia incertae sedis</taxon>
        <taxon>Rohdeia</taxon>
    </lineage>
</organism>
<feature type="signal peptide" evidence="8">
    <location>
        <begin position="1"/>
        <end position="17"/>
    </location>
</feature>
<dbReference type="EMBL" id="CP036290">
    <property type="protein sequence ID" value="QDU85067.1"/>
    <property type="molecule type" value="Genomic_DNA"/>
</dbReference>
<feature type="domain" description="Cytochrome c" evidence="9">
    <location>
        <begin position="274"/>
        <end position="395"/>
    </location>
</feature>
<dbReference type="InterPro" id="IPR036909">
    <property type="entry name" value="Cyt_c-like_dom_sf"/>
</dbReference>
<feature type="chain" id="PRO_5022179948" evidence="8">
    <location>
        <begin position="18"/>
        <end position="552"/>
    </location>
</feature>
<dbReference type="GO" id="GO:0046872">
    <property type="term" value="F:metal ion binding"/>
    <property type="evidence" value="ECO:0007669"/>
    <property type="project" value="UniProtKB-KW"/>
</dbReference>
<evidence type="ECO:0000256" key="1">
    <source>
        <dbReference type="ARBA" id="ARBA00004196"/>
    </source>
</evidence>
<dbReference type="AlphaFoldDB" id="A0A518D0S5"/>
<dbReference type="InterPro" id="IPR009056">
    <property type="entry name" value="Cyt_c-like_dom"/>
</dbReference>
<dbReference type="GO" id="GO:0009055">
    <property type="term" value="F:electron transfer activity"/>
    <property type="evidence" value="ECO:0007669"/>
    <property type="project" value="InterPro"/>
</dbReference>
<dbReference type="Pfam" id="PF03150">
    <property type="entry name" value="CCP_MauG"/>
    <property type="match status" value="1"/>
</dbReference>
<dbReference type="GO" id="GO:0020037">
    <property type="term" value="F:heme binding"/>
    <property type="evidence" value="ECO:0007669"/>
    <property type="project" value="InterPro"/>
</dbReference>
<evidence type="ECO:0000256" key="3">
    <source>
        <dbReference type="ARBA" id="ARBA00022723"/>
    </source>
</evidence>
<evidence type="ECO:0000256" key="8">
    <source>
        <dbReference type="SAM" id="SignalP"/>
    </source>
</evidence>
<dbReference type="EC" id="1.11.1.5" evidence="10"/>
<gene>
    <name evidence="10" type="primary">ccp_1</name>
    <name evidence="10" type="ORF">Pla163_21920</name>
</gene>
<dbReference type="OrthoDB" id="9805202at2"/>
<proteinExistence type="predicted"/>
<evidence type="ECO:0000256" key="6">
    <source>
        <dbReference type="ARBA" id="ARBA00023004"/>
    </source>
</evidence>
<dbReference type="RefSeq" id="WP_145187732.1">
    <property type="nucleotide sequence ID" value="NZ_CP036290.1"/>
</dbReference>
<keyword evidence="6 7" id="KW-0408">Iron</keyword>
<dbReference type="InterPro" id="IPR004852">
    <property type="entry name" value="Di-haem_cyt_c_peroxidsae"/>
</dbReference>
<dbReference type="GO" id="GO:0004130">
    <property type="term" value="F:cytochrome-c peroxidase activity"/>
    <property type="evidence" value="ECO:0007669"/>
    <property type="project" value="UniProtKB-EC"/>
</dbReference>
<accession>A0A518D0S5</accession>
<reference evidence="10 11" key="1">
    <citation type="submission" date="2019-02" db="EMBL/GenBank/DDBJ databases">
        <title>Deep-cultivation of Planctomycetes and their phenomic and genomic characterization uncovers novel biology.</title>
        <authorList>
            <person name="Wiegand S."/>
            <person name="Jogler M."/>
            <person name="Boedeker C."/>
            <person name="Pinto D."/>
            <person name="Vollmers J."/>
            <person name="Rivas-Marin E."/>
            <person name="Kohn T."/>
            <person name="Peeters S.H."/>
            <person name="Heuer A."/>
            <person name="Rast P."/>
            <person name="Oberbeckmann S."/>
            <person name="Bunk B."/>
            <person name="Jeske O."/>
            <person name="Meyerdierks A."/>
            <person name="Storesund J.E."/>
            <person name="Kallscheuer N."/>
            <person name="Luecker S."/>
            <person name="Lage O.M."/>
            <person name="Pohl T."/>
            <person name="Merkel B.J."/>
            <person name="Hornburger P."/>
            <person name="Mueller R.-W."/>
            <person name="Bruemmer F."/>
            <person name="Labrenz M."/>
            <person name="Spormann A.M."/>
            <person name="Op den Camp H."/>
            <person name="Overmann J."/>
            <person name="Amann R."/>
            <person name="Jetten M.S.M."/>
            <person name="Mascher T."/>
            <person name="Medema M.H."/>
            <person name="Devos D.P."/>
            <person name="Kaster A.-K."/>
            <person name="Ovreas L."/>
            <person name="Rohde M."/>
            <person name="Galperin M.Y."/>
            <person name="Jogler C."/>
        </authorList>
    </citation>
    <scope>NUCLEOTIDE SEQUENCE [LARGE SCALE GENOMIC DNA]</scope>
    <source>
        <strain evidence="10 11">Pla163</strain>
    </source>
</reference>
<keyword evidence="4 8" id="KW-0732">Signal</keyword>
<feature type="domain" description="Cytochrome c" evidence="9">
    <location>
        <begin position="44"/>
        <end position="225"/>
    </location>
</feature>